<dbReference type="GeneID" id="9807872"/>
<name>A0A6A5GW81_CAERE</name>
<accession>A0A6A5GW81</accession>
<comment type="caution">
    <text evidence="1">The sequence shown here is derived from an EMBL/GenBank/DDBJ whole genome shotgun (WGS) entry which is preliminary data.</text>
</comment>
<reference evidence="1 2" key="1">
    <citation type="submission" date="2019-12" db="EMBL/GenBank/DDBJ databases">
        <title>Chromosome-level assembly of the Caenorhabditis remanei genome.</title>
        <authorList>
            <person name="Teterina A.A."/>
            <person name="Willis J.H."/>
            <person name="Phillips P.C."/>
        </authorList>
    </citation>
    <scope>NUCLEOTIDE SEQUENCE [LARGE SCALE GENOMIC DNA]</scope>
    <source>
        <strain evidence="1 2">PX506</strain>
        <tissue evidence="1">Whole organism</tissue>
    </source>
</reference>
<dbReference type="RefSeq" id="XP_053585602.1">
    <property type="nucleotide sequence ID" value="XM_053730830.1"/>
</dbReference>
<dbReference type="AlphaFoldDB" id="A0A6A5GW81"/>
<sequence>MPSRRKSGIRLTDEETAIIREKLIEGHSYHQVAEIVERSVSTIFRVANELKAEDPVFRDCRQQRRLSEPEVQEWYKMKGVNKLYAPYVTKVSEQRKSSKKTQKVNVASLVSSDLGTKVTRSKRNFMS</sequence>
<protein>
    <submittedName>
        <fullName evidence="1">Uncharacterized protein</fullName>
    </submittedName>
</protein>
<evidence type="ECO:0000313" key="2">
    <source>
        <dbReference type="Proteomes" id="UP000483820"/>
    </source>
</evidence>
<dbReference type="Proteomes" id="UP000483820">
    <property type="component" value="Chromosome IV"/>
</dbReference>
<dbReference type="KEGG" id="crq:GCK72_015384"/>
<proteinExistence type="predicted"/>
<dbReference type="EMBL" id="WUAV01000004">
    <property type="protein sequence ID" value="KAF1758924.1"/>
    <property type="molecule type" value="Genomic_DNA"/>
</dbReference>
<gene>
    <name evidence="1" type="ORF">GCK72_015384</name>
</gene>
<evidence type="ECO:0000313" key="1">
    <source>
        <dbReference type="EMBL" id="KAF1758924.1"/>
    </source>
</evidence>
<dbReference type="CTD" id="9807872"/>
<organism evidence="1 2">
    <name type="scientific">Caenorhabditis remanei</name>
    <name type="common">Caenorhabditis vulgaris</name>
    <dbReference type="NCBI Taxonomy" id="31234"/>
    <lineage>
        <taxon>Eukaryota</taxon>
        <taxon>Metazoa</taxon>
        <taxon>Ecdysozoa</taxon>
        <taxon>Nematoda</taxon>
        <taxon>Chromadorea</taxon>
        <taxon>Rhabditida</taxon>
        <taxon>Rhabditina</taxon>
        <taxon>Rhabditomorpha</taxon>
        <taxon>Rhabditoidea</taxon>
        <taxon>Rhabditidae</taxon>
        <taxon>Peloderinae</taxon>
        <taxon>Caenorhabditis</taxon>
    </lineage>
</organism>